<proteinExistence type="predicted"/>
<dbReference type="AlphaFoldDB" id="A0A8H5G979"/>
<keyword evidence="3" id="KW-1185">Reference proteome</keyword>
<dbReference type="EMBL" id="JAACJO010000003">
    <property type="protein sequence ID" value="KAF5360611.1"/>
    <property type="molecule type" value="Genomic_DNA"/>
</dbReference>
<dbReference type="Proteomes" id="UP000559027">
    <property type="component" value="Unassembled WGS sequence"/>
</dbReference>
<feature type="compositionally biased region" description="Basic and acidic residues" evidence="1">
    <location>
        <begin position="61"/>
        <end position="71"/>
    </location>
</feature>
<evidence type="ECO:0000313" key="2">
    <source>
        <dbReference type="EMBL" id="KAF5360611.1"/>
    </source>
</evidence>
<name>A0A8H5G979_9AGAR</name>
<organism evidence="2 3">
    <name type="scientific">Leucocoprinus leucothites</name>
    <dbReference type="NCBI Taxonomy" id="201217"/>
    <lineage>
        <taxon>Eukaryota</taxon>
        <taxon>Fungi</taxon>
        <taxon>Dikarya</taxon>
        <taxon>Basidiomycota</taxon>
        <taxon>Agaricomycotina</taxon>
        <taxon>Agaricomycetes</taxon>
        <taxon>Agaricomycetidae</taxon>
        <taxon>Agaricales</taxon>
        <taxon>Agaricineae</taxon>
        <taxon>Agaricaceae</taxon>
        <taxon>Leucocoprinus</taxon>
    </lineage>
</organism>
<evidence type="ECO:0000313" key="3">
    <source>
        <dbReference type="Proteomes" id="UP000559027"/>
    </source>
</evidence>
<sequence length="182" mass="21365">MQARLRIGYKHQISWKDIATSPGAPLTRILEKIKSEGLKDLLPEVSQEINELDIPPLPEVVEIKEPSRERQPTAPTNPKFEPPDPELDMRSWFHAIENELKKRSAYEVAARWLDLILEFHAQCFAEYTVAAAHRSQQWRFAMAKWRLAEVHRQMTRIRDVIEEAWRKQTQQYFVQTVAPQPL</sequence>
<protein>
    <submittedName>
        <fullName evidence="2">Uncharacterized protein</fullName>
    </submittedName>
</protein>
<comment type="caution">
    <text evidence="2">The sequence shown here is derived from an EMBL/GenBank/DDBJ whole genome shotgun (WGS) entry which is preliminary data.</text>
</comment>
<evidence type="ECO:0000256" key="1">
    <source>
        <dbReference type="SAM" id="MobiDB-lite"/>
    </source>
</evidence>
<reference evidence="2 3" key="1">
    <citation type="journal article" date="2020" name="ISME J.">
        <title>Uncovering the hidden diversity of litter-decomposition mechanisms in mushroom-forming fungi.</title>
        <authorList>
            <person name="Floudas D."/>
            <person name="Bentzer J."/>
            <person name="Ahren D."/>
            <person name="Johansson T."/>
            <person name="Persson P."/>
            <person name="Tunlid A."/>
        </authorList>
    </citation>
    <scope>NUCLEOTIDE SEQUENCE [LARGE SCALE GENOMIC DNA]</scope>
    <source>
        <strain evidence="2 3">CBS 146.42</strain>
    </source>
</reference>
<feature type="region of interest" description="Disordered" evidence="1">
    <location>
        <begin position="58"/>
        <end position="86"/>
    </location>
</feature>
<gene>
    <name evidence="2" type="ORF">D9756_004822</name>
</gene>
<accession>A0A8H5G979</accession>